<keyword evidence="2" id="KW-1185">Reference proteome</keyword>
<dbReference type="EMBL" id="CAXKWB010092516">
    <property type="protein sequence ID" value="CAL4217121.1"/>
    <property type="molecule type" value="Genomic_DNA"/>
</dbReference>
<organism evidence="1 2">
    <name type="scientific">Meganyctiphanes norvegica</name>
    <name type="common">Northern krill</name>
    <name type="synonym">Thysanopoda norvegica</name>
    <dbReference type="NCBI Taxonomy" id="48144"/>
    <lineage>
        <taxon>Eukaryota</taxon>
        <taxon>Metazoa</taxon>
        <taxon>Ecdysozoa</taxon>
        <taxon>Arthropoda</taxon>
        <taxon>Crustacea</taxon>
        <taxon>Multicrustacea</taxon>
        <taxon>Malacostraca</taxon>
        <taxon>Eumalacostraca</taxon>
        <taxon>Eucarida</taxon>
        <taxon>Euphausiacea</taxon>
        <taxon>Euphausiidae</taxon>
        <taxon>Meganyctiphanes</taxon>
    </lineage>
</organism>
<dbReference type="AlphaFoldDB" id="A0AAV2SPD7"/>
<accession>A0AAV2SPD7</accession>
<feature type="non-terminal residue" evidence="1">
    <location>
        <position position="126"/>
    </location>
</feature>
<protein>
    <submittedName>
        <fullName evidence="1">Uncharacterized protein</fullName>
    </submittedName>
</protein>
<dbReference type="Proteomes" id="UP001497623">
    <property type="component" value="Unassembled WGS sequence"/>
</dbReference>
<name>A0AAV2SPD7_MEGNR</name>
<feature type="non-terminal residue" evidence="1">
    <location>
        <position position="1"/>
    </location>
</feature>
<proteinExistence type="predicted"/>
<sequence length="126" mass="14146">ASDGVSRDKIISTLINNEINLKDCLGSGYLSNRLSQRKVRLQQGCSSLDTNNFERSREWTRYSPSKTERFYHLDAAHKASVCVIPKAGSKAWVAQKAAMMDNNIKAADHIKVLPVRHPFARLVSVF</sequence>
<reference evidence="1 2" key="1">
    <citation type="submission" date="2024-05" db="EMBL/GenBank/DDBJ databases">
        <authorList>
            <person name="Wallberg A."/>
        </authorList>
    </citation>
    <scope>NUCLEOTIDE SEQUENCE [LARGE SCALE GENOMIC DNA]</scope>
</reference>
<gene>
    <name evidence="1" type="ORF">MNOR_LOCUS38803</name>
</gene>
<comment type="caution">
    <text evidence="1">The sequence shown here is derived from an EMBL/GenBank/DDBJ whole genome shotgun (WGS) entry which is preliminary data.</text>
</comment>
<evidence type="ECO:0000313" key="2">
    <source>
        <dbReference type="Proteomes" id="UP001497623"/>
    </source>
</evidence>
<evidence type="ECO:0000313" key="1">
    <source>
        <dbReference type="EMBL" id="CAL4217121.1"/>
    </source>
</evidence>